<evidence type="ECO:0000313" key="1">
    <source>
        <dbReference type="EMBL" id="OBZ88843.1"/>
    </source>
</evidence>
<dbReference type="EMBL" id="LUGH01000128">
    <property type="protein sequence ID" value="OBZ88843.1"/>
    <property type="molecule type" value="Genomic_DNA"/>
</dbReference>
<name>A0A1C7NI74_9FUNG</name>
<reference evidence="1 2" key="1">
    <citation type="submission" date="2016-03" db="EMBL/GenBank/DDBJ databases">
        <title>Choanephora cucurbitarum.</title>
        <authorList>
            <person name="Min B."/>
            <person name="Park H."/>
            <person name="Park J.-H."/>
            <person name="Shin H.-D."/>
            <person name="Choi I.-G."/>
        </authorList>
    </citation>
    <scope>NUCLEOTIDE SEQUENCE [LARGE SCALE GENOMIC DNA]</scope>
    <source>
        <strain evidence="1 2">KUS-F28377</strain>
    </source>
</reference>
<sequence length="80" mass="9585">MNTARNLALISGSQLQEYLFLFDPMLDSEMKELKKYRCPTNQEHFARNSKKDTVTTELLKQVKFFDEYQGQYAKHNRDKY</sequence>
<keyword evidence="2" id="KW-1185">Reference proteome</keyword>
<evidence type="ECO:0000313" key="2">
    <source>
        <dbReference type="Proteomes" id="UP000093000"/>
    </source>
</evidence>
<proteinExistence type="predicted"/>
<accession>A0A1C7NI74</accession>
<organism evidence="1 2">
    <name type="scientific">Choanephora cucurbitarum</name>
    <dbReference type="NCBI Taxonomy" id="101091"/>
    <lineage>
        <taxon>Eukaryota</taxon>
        <taxon>Fungi</taxon>
        <taxon>Fungi incertae sedis</taxon>
        <taxon>Mucoromycota</taxon>
        <taxon>Mucoromycotina</taxon>
        <taxon>Mucoromycetes</taxon>
        <taxon>Mucorales</taxon>
        <taxon>Mucorineae</taxon>
        <taxon>Choanephoraceae</taxon>
        <taxon>Choanephoroideae</taxon>
        <taxon>Choanephora</taxon>
    </lineage>
</organism>
<dbReference type="AlphaFoldDB" id="A0A1C7NI74"/>
<protein>
    <submittedName>
        <fullName evidence="1">Uncharacterized protein</fullName>
    </submittedName>
</protein>
<comment type="caution">
    <text evidence="1">The sequence shown here is derived from an EMBL/GenBank/DDBJ whole genome shotgun (WGS) entry which is preliminary data.</text>
</comment>
<dbReference type="Proteomes" id="UP000093000">
    <property type="component" value="Unassembled WGS sequence"/>
</dbReference>
<dbReference type="InParanoid" id="A0A1C7NI74"/>
<gene>
    <name evidence="1" type="ORF">A0J61_03106</name>
</gene>